<dbReference type="GO" id="GO:0004190">
    <property type="term" value="F:aspartic-type endopeptidase activity"/>
    <property type="evidence" value="ECO:0007669"/>
    <property type="project" value="UniProtKB-EC"/>
</dbReference>
<gene>
    <name evidence="3" type="ORF">MNBD_ALPHA05-763</name>
</gene>
<feature type="domain" description="Glycerophosphoryl diester phosphodiesterase membrane" evidence="2">
    <location>
        <begin position="112"/>
        <end position="209"/>
    </location>
</feature>
<keyword evidence="1" id="KW-0472">Membrane</keyword>
<keyword evidence="1" id="KW-1133">Transmembrane helix</keyword>
<evidence type="ECO:0000259" key="2">
    <source>
        <dbReference type="Pfam" id="PF10110"/>
    </source>
</evidence>
<dbReference type="EC" id="3.4.23.36" evidence="3"/>
<dbReference type="Pfam" id="PF10110">
    <property type="entry name" value="GPDPase_memb"/>
    <property type="match status" value="1"/>
</dbReference>
<protein>
    <submittedName>
        <fullName evidence="3">Lipoprotein signal peptidase</fullName>
        <ecNumber evidence="3">3.4.23.36</ecNumber>
    </submittedName>
</protein>
<accession>A0A3B0SBU9</accession>
<sequence>MDFQIGDVVNRTFGAISRNFVVFFLLSFVLVGIPTFIIGFAQFGALSDDVSAFGITMLATLIVNLVATYILQGALIHGAVVDFNGGRANFGACLSTGLNHFFPLIMIAILMTLGIMLGMLLLIVPGIILSIMWLLAIPVQVVENTGITEALSRSRELTRGNRWKIFGLYVIFFILASAISLLIMLPVGLFGANSPEVSLGALIFEMAATVLTAIVGAAGVSALYYELRKSKEGVGAEALAKVFD</sequence>
<feature type="transmembrane region" description="Helical" evidence="1">
    <location>
        <begin position="92"/>
        <end position="113"/>
    </location>
</feature>
<keyword evidence="3" id="KW-0378">Hydrolase</keyword>
<feature type="transmembrane region" description="Helical" evidence="1">
    <location>
        <begin position="50"/>
        <end position="71"/>
    </location>
</feature>
<feature type="transmembrane region" description="Helical" evidence="1">
    <location>
        <begin position="199"/>
        <end position="225"/>
    </location>
</feature>
<proteinExistence type="predicted"/>
<organism evidence="3">
    <name type="scientific">hydrothermal vent metagenome</name>
    <dbReference type="NCBI Taxonomy" id="652676"/>
    <lineage>
        <taxon>unclassified sequences</taxon>
        <taxon>metagenomes</taxon>
        <taxon>ecological metagenomes</taxon>
    </lineage>
</organism>
<feature type="transmembrane region" description="Helical" evidence="1">
    <location>
        <begin position="163"/>
        <end position="187"/>
    </location>
</feature>
<dbReference type="EMBL" id="UOEH01000338">
    <property type="protein sequence ID" value="VAW01433.1"/>
    <property type="molecule type" value="Genomic_DNA"/>
</dbReference>
<dbReference type="InterPro" id="IPR018476">
    <property type="entry name" value="GlyceroP-diester-Pdiesterase_M"/>
</dbReference>
<name>A0A3B0SBU9_9ZZZZ</name>
<evidence type="ECO:0000256" key="1">
    <source>
        <dbReference type="SAM" id="Phobius"/>
    </source>
</evidence>
<feature type="transmembrane region" description="Helical" evidence="1">
    <location>
        <begin position="20"/>
        <end position="44"/>
    </location>
</feature>
<feature type="transmembrane region" description="Helical" evidence="1">
    <location>
        <begin position="119"/>
        <end position="142"/>
    </location>
</feature>
<keyword evidence="3" id="KW-0449">Lipoprotein</keyword>
<evidence type="ECO:0000313" key="3">
    <source>
        <dbReference type="EMBL" id="VAW01433.1"/>
    </source>
</evidence>
<reference evidence="3" key="1">
    <citation type="submission" date="2018-06" db="EMBL/GenBank/DDBJ databases">
        <authorList>
            <person name="Zhirakovskaya E."/>
        </authorList>
    </citation>
    <scope>NUCLEOTIDE SEQUENCE</scope>
</reference>
<keyword evidence="1" id="KW-0812">Transmembrane</keyword>
<dbReference type="AlphaFoldDB" id="A0A3B0SBU9"/>